<dbReference type="RefSeq" id="WP_193150019.1">
    <property type="nucleotide sequence ID" value="NZ_CP041235.1"/>
</dbReference>
<accession>A0A7M1B266</accession>
<dbReference type="InterPro" id="IPR003148">
    <property type="entry name" value="RCK_N"/>
</dbReference>
<keyword evidence="3" id="KW-1185">Reference proteome</keyword>
<dbReference type="PANTHER" id="PTHR43833">
    <property type="entry name" value="POTASSIUM CHANNEL PROTEIN 2-RELATED-RELATED"/>
    <property type="match status" value="1"/>
</dbReference>
<dbReference type="SUPFAM" id="SSF51735">
    <property type="entry name" value="NAD(P)-binding Rossmann-fold domains"/>
    <property type="match status" value="1"/>
</dbReference>
<dbReference type="Proteomes" id="UP000593719">
    <property type="component" value="Chromosome"/>
</dbReference>
<dbReference type="KEGG" id="ssei:FJR45_07645"/>
<dbReference type="Pfam" id="PF02254">
    <property type="entry name" value="TrkA_N"/>
    <property type="match status" value="1"/>
</dbReference>
<dbReference type="PANTHER" id="PTHR43833:SF9">
    <property type="entry name" value="POTASSIUM CHANNEL PROTEIN YUGO-RELATED"/>
    <property type="match status" value="1"/>
</dbReference>
<evidence type="ECO:0000313" key="2">
    <source>
        <dbReference type="EMBL" id="QOP43831.1"/>
    </source>
</evidence>
<dbReference type="InterPro" id="IPR006037">
    <property type="entry name" value="RCK_C"/>
</dbReference>
<evidence type="ECO:0000259" key="1">
    <source>
        <dbReference type="PROSITE" id="PS51202"/>
    </source>
</evidence>
<dbReference type="InterPro" id="IPR036721">
    <property type="entry name" value="RCK_C_sf"/>
</dbReference>
<dbReference type="GO" id="GO:0008324">
    <property type="term" value="F:monoatomic cation transmembrane transporter activity"/>
    <property type="evidence" value="ECO:0007669"/>
    <property type="project" value="InterPro"/>
</dbReference>
<dbReference type="AlphaFoldDB" id="A0A7M1B266"/>
<dbReference type="Gene3D" id="3.30.70.1450">
    <property type="entry name" value="Regulator of K+ conductance, C-terminal domain"/>
    <property type="match status" value="1"/>
</dbReference>
<gene>
    <name evidence="2" type="ORF">FJR45_07645</name>
</gene>
<dbReference type="InterPro" id="IPR050721">
    <property type="entry name" value="Trk_Ktr_HKT_K-transport"/>
</dbReference>
<reference evidence="2 3" key="1">
    <citation type="submission" date="2019-06" db="EMBL/GenBank/DDBJ databases">
        <title>Sulfurimonas gotlandica sp. nov., a chemoautotrophic and psychrotolerant epsilonproteobacterium isolated from a pelagic redoxcline, and an emended description of the genus Sulfurimonas.</title>
        <authorList>
            <person name="Wang S."/>
            <person name="Jiang L."/>
            <person name="Shao Z."/>
        </authorList>
    </citation>
    <scope>NUCLEOTIDE SEQUENCE [LARGE SCALE GENOMIC DNA]</scope>
    <source>
        <strain evidence="2 3">S2-6</strain>
    </source>
</reference>
<name>A0A7M1B266_9BACT</name>
<feature type="domain" description="RCK C-terminal" evidence="1">
    <location>
        <begin position="140"/>
        <end position="228"/>
    </location>
</feature>
<proteinExistence type="predicted"/>
<protein>
    <submittedName>
        <fullName evidence="2">Potassium transporter TrkA</fullName>
    </submittedName>
</protein>
<dbReference type="PROSITE" id="PS51202">
    <property type="entry name" value="RCK_C"/>
    <property type="match status" value="1"/>
</dbReference>
<dbReference type="InterPro" id="IPR036291">
    <property type="entry name" value="NAD(P)-bd_dom_sf"/>
</dbReference>
<dbReference type="Pfam" id="PF02080">
    <property type="entry name" value="TrkA_C"/>
    <property type="match status" value="1"/>
</dbReference>
<organism evidence="2 3">
    <name type="scientific">Sulfurimonas sediminis</name>
    <dbReference type="NCBI Taxonomy" id="2590020"/>
    <lineage>
        <taxon>Bacteria</taxon>
        <taxon>Pseudomonadati</taxon>
        <taxon>Campylobacterota</taxon>
        <taxon>Epsilonproteobacteria</taxon>
        <taxon>Campylobacterales</taxon>
        <taxon>Sulfurimonadaceae</taxon>
        <taxon>Sulfurimonas</taxon>
    </lineage>
</organism>
<dbReference type="GO" id="GO:0006813">
    <property type="term" value="P:potassium ion transport"/>
    <property type="evidence" value="ECO:0007669"/>
    <property type="project" value="InterPro"/>
</dbReference>
<dbReference type="Gene3D" id="3.40.50.720">
    <property type="entry name" value="NAD(P)-binding Rossmann-like Domain"/>
    <property type="match status" value="1"/>
</dbReference>
<evidence type="ECO:0000313" key="3">
    <source>
        <dbReference type="Proteomes" id="UP000593719"/>
    </source>
</evidence>
<dbReference type="EMBL" id="CP041235">
    <property type="protein sequence ID" value="QOP43831.1"/>
    <property type="molecule type" value="Genomic_DNA"/>
</dbReference>
<dbReference type="SUPFAM" id="SSF116726">
    <property type="entry name" value="TrkA C-terminal domain-like"/>
    <property type="match status" value="1"/>
</dbReference>
<sequence>MTKTTALIFGHNKYAYEIIKNLKDKYNSIKVYSLDESDKKEGLYDVELFDLSDEWEEIDNNVDIENSIAFCALEDPSENIFLTISLRSSFENLTIITIASNKENSDKLKMAGATKVIPIVETTSDIIANVLEKPVSNKVLHSILYEESDLKIAQIKIDDTSHFKDEKLKSIDWTRYNGILVLSVMHEDMQSEFIYSNKAKEHVIKSGDILVIVGYEKDIQEFENLIGSKRYVNWSHWSR</sequence>